<protein>
    <submittedName>
        <fullName evidence="1">Uncharacterized protein</fullName>
    </submittedName>
</protein>
<keyword evidence="2" id="KW-1185">Reference proteome</keyword>
<name>A0ABD2AI34_VESSQ</name>
<accession>A0ABD2AI34</accession>
<comment type="caution">
    <text evidence="1">The sequence shown here is derived from an EMBL/GenBank/DDBJ whole genome shotgun (WGS) entry which is preliminary data.</text>
</comment>
<dbReference type="AlphaFoldDB" id="A0ABD2AI34"/>
<evidence type="ECO:0000313" key="2">
    <source>
        <dbReference type="Proteomes" id="UP001607302"/>
    </source>
</evidence>
<dbReference type="Proteomes" id="UP001607302">
    <property type="component" value="Unassembled WGS sequence"/>
</dbReference>
<dbReference type="EMBL" id="JAUDFV010000149">
    <property type="protein sequence ID" value="KAL2719330.1"/>
    <property type="molecule type" value="Genomic_DNA"/>
</dbReference>
<proteinExistence type="predicted"/>
<organism evidence="1 2">
    <name type="scientific">Vespula squamosa</name>
    <name type="common">Southern yellow jacket</name>
    <name type="synonym">Wasp</name>
    <dbReference type="NCBI Taxonomy" id="30214"/>
    <lineage>
        <taxon>Eukaryota</taxon>
        <taxon>Metazoa</taxon>
        <taxon>Ecdysozoa</taxon>
        <taxon>Arthropoda</taxon>
        <taxon>Hexapoda</taxon>
        <taxon>Insecta</taxon>
        <taxon>Pterygota</taxon>
        <taxon>Neoptera</taxon>
        <taxon>Endopterygota</taxon>
        <taxon>Hymenoptera</taxon>
        <taxon>Apocrita</taxon>
        <taxon>Aculeata</taxon>
        <taxon>Vespoidea</taxon>
        <taxon>Vespidae</taxon>
        <taxon>Vespinae</taxon>
        <taxon>Vespula</taxon>
    </lineage>
</organism>
<reference evidence="1 2" key="1">
    <citation type="journal article" date="2024" name="Ann. Entomol. Soc. Am.">
        <title>Genomic analyses of the southern and eastern yellowjacket wasps (Hymenoptera: Vespidae) reveal evolutionary signatures of social life.</title>
        <authorList>
            <person name="Catto M.A."/>
            <person name="Caine P.B."/>
            <person name="Orr S.E."/>
            <person name="Hunt B.G."/>
            <person name="Goodisman M.A.D."/>
        </authorList>
    </citation>
    <scope>NUCLEOTIDE SEQUENCE [LARGE SCALE GENOMIC DNA]</scope>
    <source>
        <strain evidence="1">233</strain>
        <tissue evidence="1">Head and thorax</tissue>
    </source>
</reference>
<gene>
    <name evidence="1" type="ORF">V1478_010792</name>
</gene>
<evidence type="ECO:0000313" key="1">
    <source>
        <dbReference type="EMBL" id="KAL2719330.1"/>
    </source>
</evidence>
<sequence>MDNIPVPQPISRTIFPLKRCLLWYIELRYVIVHVISSTDTDSLHNGTLAFVAGAGADSPTSIDSIFVMVKMVITKDGMTECPGRYDSQQQRII</sequence>